<accession>U6KYQ8</accession>
<dbReference type="OrthoDB" id="543156at2759"/>
<name>U6KYQ8_EIMTE</name>
<evidence type="ECO:0000313" key="2">
    <source>
        <dbReference type="EMBL" id="CDJ41434.1"/>
    </source>
</evidence>
<keyword evidence="3" id="KW-1185">Reference proteome</keyword>
<reference evidence="2" key="1">
    <citation type="submission" date="2013-10" db="EMBL/GenBank/DDBJ databases">
        <title>Genomic analysis of the causative agents of coccidiosis in chickens.</title>
        <authorList>
            <person name="Reid A.J."/>
            <person name="Blake D."/>
            <person name="Billington K."/>
            <person name="Browne H."/>
            <person name="Dunn M."/>
            <person name="Hung S."/>
            <person name="Kawahara F."/>
            <person name="Miranda-Saavedra D."/>
            <person name="Mourier T."/>
            <person name="Nagra H."/>
            <person name="Otto T.D."/>
            <person name="Rawlings N."/>
            <person name="Sanchez A."/>
            <person name="Sanders M."/>
            <person name="Subramaniam C."/>
            <person name="Tay Y."/>
            <person name="Dear P."/>
            <person name="Doerig C."/>
            <person name="Gruber A."/>
            <person name="Parkinson J."/>
            <person name="Shirley M."/>
            <person name="Wan K.L."/>
            <person name="Berriman M."/>
            <person name="Tomley F."/>
            <person name="Pain A."/>
        </authorList>
    </citation>
    <scope>NUCLEOTIDE SEQUENCE [LARGE SCALE GENOMIC DNA]</scope>
    <source>
        <strain evidence="2">Houghton</strain>
    </source>
</reference>
<feature type="region of interest" description="Disordered" evidence="1">
    <location>
        <begin position="1"/>
        <end position="23"/>
    </location>
</feature>
<protein>
    <submittedName>
        <fullName evidence="2">Uncharacterized protein</fullName>
    </submittedName>
</protein>
<dbReference type="InterPro" id="IPR029062">
    <property type="entry name" value="Class_I_gatase-like"/>
</dbReference>
<feature type="compositionally biased region" description="Polar residues" evidence="1">
    <location>
        <begin position="12"/>
        <end position="23"/>
    </location>
</feature>
<dbReference type="RefSeq" id="XP_013232184.1">
    <property type="nucleotide sequence ID" value="XM_013376730.1"/>
</dbReference>
<reference evidence="2" key="2">
    <citation type="submission" date="2013-10" db="EMBL/GenBank/DDBJ databases">
        <authorList>
            <person name="Aslett M."/>
        </authorList>
    </citation>
    <scope>NUCLEOTIDE SEQUENCE [LARGE SCALE GENOMIC DNA]</scope>
    <source>
        <strain evidence="2">Houghton</strain>
    </source>
</reference>
<dbReference type="VEuPathDB" id="ToxoDB:ETH2_1530400"/>
<evidence type="ECO:0000313" key="3">
    <source>
        <dbReference type="Proteomes" id="UP000030747"/>
    </source>
</evidence>
<dbReference type="Gene3D" id="3.40.50.880">
    <property type="match status" value="1"/>
</dbReference>
<organism evidence="2 3">
    <name type="scientific">Eimeria tenella</name>
    <name type="common">Coccidian parasite</name>
    <dbReference type="NCBI Taxonomy" id="5802"/>
    <lineage>
        <taxon>Eukaryota</taxon>
        <taxon>Sar</taxon>
        <taxon>Alveolata</taxon>
        <taxon>Apicomplexa</taxon>
        <taxon>Conoidasida</taxon>
        <taxon>Coccidia</taxon>
        <taxon>Eucoccidiorida</taxon>
        <taxon>Eimeriorina</taxon>
        <taxon>Eimeriidae</taxon>
        <taxon>Eimeria</taxon>
    </lineage>
</organism>
<dbReference type="SUPFAM" id="SSF52317">
    <property type="entry name" value="Class I glutamine amidotransferase-like"/>
    <property type="match status" value="1"/>
</dbReference>
<dbReference type="Proteomes" id="UP000030747">
    <property type="component" value="Unassembled WGS sequence"/>
</dbReference>
<sequence>MKGFSVEPGVSRGSSDQKTHCSSANIPEAGLSLTAGNASLRAPQWPAKSPSLLGAHDPTNTKKVCVLLSSEAQFFSTSGKGEREFIADAGVSLFSLLAMHRAAQSSGYTLEFVTFSGSPPPVASFGTLEDLRLFLSKEKEECADLLLQQLQRPQQLRKATAADYCCLLLPHHLGAAIDLYSSSNTGTLIKEFGALNKPVGAVGYGAFALCAKPLTESESFPLAGRLVSTVPLAEEARYPYFGLLPFHLELHFAAEGARIAAGPTGAPALVVDGQLVSTGNEASTEFLLKTLLLLSSVQQQQKQQQQN</sequence>
<dbReference type="GeneID" id="25255956"/>
<gene>
    <name evidence="2" type="ORF">ETH_00034450</name>
</gene>
<dbReference type="OMA" id="AADYCCL"/>
<dbReference type="AlphaFoldDB" id="U6KYQ8"/>
<dbReference type="EMBL" id="HG675627">
    <property type="protein sequence ID" value="CDJ41434.1"/>
    <property type="molecule type" value="Genomic_DNA"/>
</dbReference>
<dbReference type="VEuPathDB" id="ToxoDB:ETH_00034450"/>
<evidence type="ECO:0000256" key="1">
    <source>
        <dbReference type="SAM" id="MobiDB-lite"/>
    </source>
</evidence>
<proteinExistence type="predicted"/>